<comment type="caution">
    <text evidence="2">The sequence shown here is derived from an EMBL/GenBank/DDBJ whole genome shotgun (WGS) entry which is preliminary data.</text>
</comment>
<dbReference type="Proteomes" id="UP000006315">
    <property type="component" value="Unassembled WGS sequence"/>
</dbReference>
<sequence length="92" mass="10923">MIAEVSLFSNKEVSVIEVEREDRALSTLICYISNQSNKHYYHHQVFNGLIDRLGTWDKEQMNAKNMNFLTLRHGKKDVEHRARKIMEKFNLI</sequence>
<reference evidence="2 3" key="1">
    <citation type="journal article" date="2012" name="Front. Microbiol.">
        <title>Redundancy and modularity in membrane-associated dissimilatory nitrate reduction in Bacillus.</title>
        <authorList>
            <person name="Heylen K."/>
            <person name="Keltjens J."/>
        </authorList>
    </citation>
    <scope>NUCLEOTIDE SEQUENCE [LARGE SCALE GENOMIC DNA]</scope>
    <source>
        <strain evidence="2 3">LMG 9581</strain>
    </source>
</reference>
<protein>
    <recommendedName>
        <fullName evidence="1">TnsE C-terminal domain-containing protein</fullName>
    </recommendedName>
</protein>
<accession>K6DCY4</accession>
<feature type="domain" description="TnsE C-terminal" evidence="1">
    <location>
        <begin position="3"/>
        <end position="79"/>
    </location>
</feature>
<dbReference type="AlphaFoldDB" id="K6DCY4"/>
<name>K6DCY4_SCHAZ</name>
<dbReference type="Pfam" id="PF18623">
    <property type="entry name" value="TnsE_C"/>
    <property type="match status" value="1"/>
</dbReference>
<dbReference type="RefSeq" id="WP_003329388.1">
    <property type="nucleotide sequence ID" value="NZ_AJLR01000010.1"/>
</dbReference>
<dbReference type="EMBL" id="AJLR01000010">
    <property type="protein sequence ID" value="EKN70402.1"/>
    <property type="molecule type" value="Genomic_DNA"/>
</dbReference>
<organism evidence="2 3">
    <name type="scientific">Schinkia azotoformans LMG 9581</name>
    <dbReference type="NCBI Taxonomy" id="1131731"/>
    <lineage>
        <taxon>Bacteria</taxon>
        <taxon>Bacillati</taxon>
        <taxon>Bacillota</taxon>
        <taxon>Bacilli</taxon>
        <taxon>Bacillales</taxon>
        <taxon>Bacillaceae</taxon>
        <taxon>Calidifontibacillus/Schinkia group</taxon>
        <taxon>Schinkia</taxon>
    </lineage>
</organism>
<proteinExistence type="predicted"/>
<evidence type="ECO:0000313" key="3">
    <source>
        <dbReference type="Proteomes" id="UP000006315"/>
    </source>
</evidence>
<gene>
    <name evidence="2" type="ORF">BAZO_01352</name>
</gene>
<evidence type="ECO:0000259" key="1">
    <source>
        <dbReference type="Pfam" id="PF18623"/>
    </source>
</evidence>
<evidence type="ECO:0000313" key="2">
    <source>
        <dbReference type="EMBL" id="EKN70402.1"/>
    </source>
</evidence>
<dbReference type="PATRIC" id="fig|1131731.3.peg.280"/>
<dbReference type="InterPro" id="IPR041419">
    <property type="entry name" value="TnsE_C"/>
</dbReference>
<keyword evidence="3" id="KW-1185">Reference proteome</keyword>